<dbReference type="Pfam" id="PF08281">
    <property type="entry name" value="Sigma70_r4_2"/>
    <property type="match status" value="1"/>
</dbReference>
<protein>
    <recommendedName>
        <fullName evidence="1">RNA polymerase sigma factor 70 region 4 type 2 domain-containing protein</fullName>
    </recommendedName>
</protein>
<proteinExistence type="predicted"/>
<evidence type="ECO:0000313" key="2">
    <source>
        <dbReference type="EMBL" id="BAL52813.1"/>
    </source>
</evidence>
<sequence length="63" mass="7423">MQTLALLEALERLSPADRELLWKHDGEGYSLGELAQQLGVREDCLRQRLHRARKRLRKLLELE</sequence>
<dbReference type="InterPro" id="IPR013249">
    <property type="entry name" value="RNA_pol_sigma70_r4_t2"/>
</dbReference>
<reference evidence="2" key="2">
    <citation type="journal article" date="2012" name="PLoS ONE">
        <title>A Deeply Branching Thermophilic Bacterium with an Ancient Acetyl-CoA Pathway Dominates a Subsurface Ecosystem.</title>
        <authorList>
            <person name="Takami H."/>
            <person name="Noguchi H."/>
            <person name="Takaki Y."/>
            <person name="Uchiyama I."/>
            <person name="Toyoda A."/>
            <person name="Nishi S."/>
            <person name="Chee G.-J."/>
            <person name="Arai W."/>
            <person name="Nunoura T."/>
            <person name="Itoh T."/>
            <person name="Hattori M."/>
            <person name="Takai K."/>
        </authorList>
    </citation>
    <scope>NUCLEOTIDE SEQUENCE</scope>
</reference>
<dbReference type="EMBL" id="AP011640">
    <property type="protein sequence ID" value="BAL52813.1"/>
    <property type="molecule type" value="Genomic_DNA"/>
</dbReference>
<dbReference type="InterPro" id="IPR036388">
    <property type="entry name" value="WH-like_DNA-bd_sf"/>
</dbReference>
<dbReference type="InterPro" id="IPR013324">
    <property type="entry name" value="RNA_pol_sigma_r3/r4-like"/>
</dbReference>
<dbReference type="SUPFAM" id="SSF88659">
    <property type="entry name" value="Sigma3 and sigma4 domains of RNA polymerase sigma factors"/>
    <property type="match status" value="1"/>
</dbReference>
<dbReference type="GO" id="GO:0006352">
    <property type="term" value="P:DNA-templated transcription initiation"/>
    <property type="evidence" value="ECO:0007669"/>
    <property type="project" value="InterPro"/>
</dbReference>
<dbReference type="GO" id="GO:0016987">
    <property type="term" value="F:sigma factor activity"/>
    <property type="evidence" value="ECO:0007669"/>
    <property type="project" value="InterPro"/>
</dbReference>
<evidence type="ECO:0000259" key="1">
    <source>
        <dbReference type="Pfam" id="PF08281"/>
    </source>
</evidence>
<dbReference type="AlphaFoldDB" id="H5S9H7"/>
<dbReference type="GO" id="GO:0003677">
    <property type="term" value="F:DNA binding"/>
    <property type="evidence" value="ECO:0007669"/>
    <property type="project" value="InterPro"/>
</dbReference>
<accession>H5S9H7</accession>
<dbReference type="NCBIfam" id="TIGR02937">
    <property type="entry name" value="sigma70-ECF"/>
    <property type="match status" value="1"/>
</dbReference>
<dbReference type="InterPro" id="IPR014284">
    <property type="entry name" value="RNA_pol_sigma-70_dom"/>
</dbReference>
<gene>
    <name evidence="2" type="ORF">HGMM_F03C06C18</name>
</gene>
<organism evidence="2">
    <name type="scientific">uncultured prokaryote</name>
    <dbReference type="NCBI Taxonomy" id="198431"/>
    <lineage>
        <taxon>unclassified sequences</taxon>
        <taxon>environmental samples</taxon>
    </lineage>
</organism>
<feature type="domain" description="RNA polymerase sigma factor 70 region 4 type 2" evidence="1">
    <location>
        <begin position="4"/>
        <end position="56"/>
    </location>
</feature>
<name>H5S9H7_9ZZZZ</name>
<dbReference type="Gene3D" id="1.10.10.10">
    <property type="entry name" value="Winged helix-like DNA-binding domain superfamily/Winged helix DNA-binding domain"/>
    <property type="match status" value="1"/>
</dbReference>
<reference evidence="2" key="1">
    <citation type="journal article" date="2005" name="Environ. Microbiol.">
        <title>Genetic and functional properties of uncultivated thermophilic crenarchaeotes from a subsurface gold mine as revealed by analysis of genome fragments.</title>
        <authorList>
            <person name="Nunoura T."/>
            <person name="Hirayama H."/>
            <person name="Takami H."/>
            <person name="Oida H."/>
            <person name="Nishi S."/>
            <person name="Shimamura S."/>
            <person name="Suzuki Y."/>
            <person name="Inagaki F."/>
            <person name="Takai K."/>
            <person name="Nealson K.H."/>
            <person name="Horikoshi K."/>
        </authorList>
    </citation>
    <scope>NUCLEOTIDE SEQUENCE</scope>
</reference>